<accession>A0A917HZI4</accession>
<reference evidence="2" key="1">
    <citation type="journal article" date="2014" name="Int. J. Syst. Evol. Microbiol.">
        <title>Complete genome sequence of Corynebacterium casei LMG S-19264T (=DSM 44701T), isolated from a smear-ripened cheese.</title>
        <authorList>
            <consortium name="US DOE Joint Genome Institute (JGI-PGF)"/>
            <person name="Walter F."/>
            <person name="Albersmeier A."/>
            <person name="Kalinowski J."/>
            <person name="Ruckert C."/>
        </authorList>
    </citation>
    <scope>NUCLEOTIDE SEQUENCE</scope>
    <source>
        <strain evidence="2">CGMCC 1.15763</strain>
    </source>
</reference>
<keyword evidence="3" id="KW-1185">Reference proteome</keyword>
<dbReference type="RefSeq" id="WP_188598699.1">
    <property type="nucleotide sequence ID" value="NZ_BMJW01000002.1"/>
</dbReference>
<gene>
    <name evidence="2" type="ORF">GCM10011416_14960</name>
</gene>
<dbReference type="Proteomes" id="UP000633278">
    <property type="component" value="Unassembled WGS sequence"/>
</dbReference>
<dbReference type="EMBL" id="BMJW01000002">
    <property type="protein sequence ID" value="GGG97926.1"/>
    <property type="molecule type" value="Genomic_DNA"/>
</dbReference>
<organism evidence="2 3">
    <name type="scientific">Polaribacter pacificus</name>
    <dbReference type="NCBI Taxonomy" id="1775173"/>
    <lineage>
        <taxon>Bacteria</taxon>
        <taxon>Pseudomonadati</taxon>
        <taxon>Bacteroidota</taxon>
        <taxon>Flavobacteriia</taxon>
        <taxon>Flavobacteriales</taxon>
        <taxon>Flavobacteriaceae</taxon>
    </lineage>
</organism>
<sequence length="159" mass="18344">MDLGIALIGIFCLAVCIIPFVITSKNRKTAEKKIVVALHNLAQKNNCNINQSEICGNYAIGIDENKRTLFFVLKNETKLTEQFIDLAKIKKCEQINQSRENPNKTKTIEKLYLKLISIDKNKPAIVLDFYDEEINYQFNGEIDSIYKWHQLISNLLIHK</sequence>
<comment type="caution">
    <text evidence="2">The sequence shown here is derived from an EMBL/GenBank/DDBJ whole genome shotgun (WGS) entry which is preliminary data.</text>
</comment>
<evidence type="ECO:0000313" key="3">
    <source>
        <dbReference type="Proteomes" id="UP000633278"/>
    </source>
</evidence>
<evidence type="ECO:0000313" key="2">
    <source>
        <dbReference type="EMBL" id="GGG97926.1"/>
    </source>
</evidence>
<keyword evidence="1" id="KW-1133">Transmembrane helix</keyword>
<keyword evidence="1" id="KW-0472">Membrane</keyword>
<reference evidence="2" key="2">
    <citation type="submission" date="2020-09" db="EMBL/GenBank/DDBJ databases">
        <authorList>
            <person name="Sun Q."/>
            <person name="Zhou Y."/>
        </authorList>
    </citation>
    <scope>NUCLEOTIDE SEQUENCE</scope>
    <source>
        <strain evidence="2">CGMCC 1.15763</strain>
    </source>
</reference>
<proteinExistence type="predicted"/>
<evidence type="ECO:0000256" key="1">
    <source>
        <dbReference type="SAM" id="Phobius"/>
    </source>
</evidence>
<protein>
    <submittedName>
        <fullName evidence="2">Uncharacterized protein</fullName>
    </submittedName>
</protein>
<keyword evidence="1" id="KW-0812">Transmembrane</keyword>
<feature type="transmembrane region" description="Helical" evidence="1">
    <location>
        <begin position="6"/>
        <end position="23"/>
    </location>
</feature>
<dbReference type="AlphaFoldDB" id="A0A917HZI4"/>
<name>A0A917HZI4_9FLAO</name>